<evidence type="ECO:0000313" key="2">
    <source>
        <dbReference type="EMBL" id="KPN41348.1"/>
    </source>
</evidence>
<sequence>MLTFISQLAIVATTHIIKLGPIVGWVILVVLGCGYLALIMRYKRPY</sequence>
<keyword evidence="1" id="KW-1133">Transmembrane helix</keyword>
<feature type="transmembrane region" description="Helical" evidence="1">
    <location>
        <begin position="22"/>
        <end position="40"/>
    </location>
</feature>
<dbReference type="Proteomes" id="UP000050511">
    <property type="component" value="Unassembled WGS sequence"/>
</dbReference>
<dbReference type="AlphaFoldDB" id="A0A837P5V1"/>
<protein>
    <submittedName>
        <fullName evidence="2">Uncharacterized protein</fullName>
    </submittedName>
</protein>
<name>A0A837P5V1_LACPN</name>
<accession>A0A837P5V1</accession>
<comment type="caution">
    <text evidence="2">The sequence shown here is derived from an EMBL/GenBank/DDBJ whole genome shotgun (WGS) entry which is preliminary data.</text>
</comment>
<dbReference type="EMBL" id="LKLZ01000013">
    <property type="protein sequence ID" value="KPN41348.1"/>
    <property type="molecule type" value="Genomic_DNA"/>
</dbReference>
<keyword evidence="1" id="KW-0812">Transmembrane</keyword>
<reference evidence="2 3" key="1">
    <citation type="submission" date="2015-10" db="EMBL/GenBank/DDBJ databases">
        <title>Resequencing of Lactobacillus plantarum WJL strain genome.</title>
        <authorList>
            <person name="Martino M.E."/>
        </authorList>
    </citation>
    <scope>NUCLEOTIDE SEQUENCE [LARGE SCALE GENOMIC DNA]</scope>
    <source>
        <strain evidence="2 3">WJL</strain>
    </source>
</reference>
<evidence type="ECO:0000256" key="1">
    <source>
        <dbReference type="SAM" id="Phobius"/>
    </source>
</evidence>
<keyword evidence="1" id="KW-0472">Membrane</keyword>
<gene>
    <name evidence="2" type="ORF">WJL_2716</name>
</gene>
<proteinExistence type="predicted"/>
<evidence type="ECO:0000313" key="3">
    <source>
        <dbReference type="Proteomes" id="UP000050511"/>
    </source>
</evidence>
<organism evidence="2 3">
    <name type="scientific">Lactiplantibacillus plantarum WJL</name>
    <dbReference type="NCBI Taxonomy" id="1350466"/>
    <lineage>
        <taxon>Bacteria</taxon>
        <taxon>Bacillati</taxon>
        <taxon>Bacillota</taxon>
        <taxon>Bacilli</taxon>
        <taxon>Lactobacillales</taxon>
        <taxon>Lactobacillaceae</taxon>
        <taxon>Lactiplantibacillus</taxon>
    </lineage>
</organism>